<evidence type="ECO:0000256" key="1">
    <source>
        <dbReference type="ARBA" id="ARBA00001947"/>
    </source>
</evidence>
<dbReference type="GO" id="GO:0030091">
    <property type="term" value="P:protein repair"/>
    <property type="evidence" value="ECO:0007669"/>
    <property type="project" value="InterPro"/>
</dbReference>
<gene>
    <name evidence="9" type="ORF">HD600_000495</name>
</gene>
<dbReference type="PANTHER" id="PTHR10173">
    <property type="entry name" value="METHIONINE SULFOXIDE REDUCTASE"/>
    <property type="match status" value="1"/>
</dbReference>
<name>A0A7W9CAF1_9MICO</name>
<protein>
    <recommendedName>
        <fullName evidence="3">peptide-methionine (R)-S-oxide reductase</fullName>
        <ecNumber evidence="3">1.8.4.12</ecNumber>
    </recommendedName>
</protein>
<organism evidence="9 10">
    <name type="scientific">Microbacterium ginsengiterrae</name>
    <dbReference type="NCBI Taxonomy" id="546115"/>
    <lineage>
        <taxon>Bacteria</taxon>
        <taxon>Bacillati</taxon>
        <taxon>Actinomycetota</taxon>
        <taxon>Actinomycetes</taxon>
        <taxon>Micrococcales</taxon>
        <taxon>Microbacteriaceae</taxon>
        <taxon>Microbacterium</taxon>
    </lineage>
</organism>
<keyword evidence="10" id="KW-1185">Reference proteome</keyword>
<comment type="cofactor">
    <cofactor evidence="1">
        <name>Zn(2+)</name>
        <dbReference type="ChEBI" id="CHEBI:29105"/>
    </cofactor>
</comment>
<comment type="caution">
    <text evidence="9">The sequence shown here is derived from an EMBL/GenBank/DDBJ whole genome shotgun (WGS) entry which is preliminary data.</text>
</comment>
<keyword evidence="6 9" id="KW-0560">Oxidoreductase</keyword>
<sequence length="136" mass="15015">MDYSVKKTDAEWREELGDEQFAVLREAATERAWTGELLDEERAGLYTCGACGAELFKSGTKFDSGCGWPSFYESIRPDAVQLLEDNTLGMQRTEVRCANCGSHLGHVFPDGFGTPTGDRYCMNSLALNFTPEAPEA</sequence>
<evidence type="ECO:0000256" key="4">
    <source>
        <dbReference type="ARBA" id="ARBA00022723"/>
    </source>
</evidence>
<evidence type="ECO:0000256" key="2">
    <source>
        <dbReference type="ARBA" id="ARBA00007174"/>
    </source>
</evidence>
<dbReference type="GO" id="GO:0046872">
    <property type="term" value="F:metal ion binding"/>
    <property type="evidence" value="ECO:0007669"/>
    <property type="project" value="UniProtKB-KW"/>
</dbReference>
<dbReference type="Pfam" id="PF01641">
    <property type="entry name" value="SelR"/>
    <property type="match status" value="1"/>
</dbReference>
<dbReference type="PROSITE" id="PS51790">
    <property type="entry name" value="MSRB"/>
    <property type="match status" value="1"/>
</dbReference>
<reference evidence="9 10" key="1">
    <citation type="submission" date="2020-08" db="EMBL/GenBank/DDBJ databases">
        <title>Sequencing the genomes of 1000 actinobacteria strains.</title>
        <authorList>
            <person name="Klenk H.-P."/>
        </authorList>
    </citation>
    <scope>NUCLEOTIDE SEQUENCE [LARGE SCALE GENOMIC DNA]</scope>
    <source>
        <strain evidence="9 10">DSM 24823</strain>
    </source>
</reference>
<dbReference type="InterPro" id="IPR002579">
    <property type="entry name" value="Met_Sox_Rdtase_MsrB_dom"/>
</dbReference>
<dbReference type="GO" id="GO:0033743">
    <property type="term" value="F:peptide-methionine (R)-S-oxide reductase activity"/>
    <property type="evidence" value="ECO:0007669"/>
    <property type="project" value="UniProtKB-EC"/>
</dbReference>
<dbReference type="InterPro" id="IPR011057">
    <property type="entry name" value="Mss4-like_sf"/>
</dbReference>
<keyword evidence="4" id="KW-0479">Metal-binding</keyword>
<evidence type="ECO:0000256" key="6">
    <source>
        <dbReference type="ARBA" id="ARBA00023002"/>
    </source>
</evidence>
<accession>A0A7W9CAF1</accession>
<dbReference type="GO" id="GO:0005737">
    <property type="term" value="C:cytoplasm"/>
    <property type="evidence" value="ECO:0007669"/>
    <property type="project" value="TreeGrafter"/>
</dbReference>
<dbReference type="FunFam" id="2.170.150.20:FF:000001">
    <property type="entry name" value="Peptide methionine sulfoxide reductase MsrB"/>
    <property type="match status" value="1"/>
</dbReference>
<comment type="catalytic activity">
    <reaction evidence="7">
        <text>L-methionyl-[protein] + [thioredoxin]-disulfide + H2O = L-methionyl-(R)-S-oxide-[protein] + [thioredoxin]-dithiol</text>
        <dbReference type="Rhea" id="RHEA:24164"/>
        <dbReference type="Rhea" id="RHEA-COMP:10698"/>
        <dbReference type="Rhea" id="RHEA-COMP:10700"/>
        <dbReference type="Rhea" id="RHEA-COMP:12313"/>
        <dbReference type="Rhea" id="RHEA-COMP:12314"/>
        <dbReference type="ChEBI" id="CHEBI:15377"/>
        <dbReference type="ChEBI" id="CHEBI:16044"/>
        <dbReference type="ChEBI" id="CHEBI:29950"/>
        <dbReference type="ChEBI" id="CHEBI:45764"/>
        <dbReference type="ChEBI" id="CHEBI:50058"/>
        <dbReference type="EC" id="1.8.4.12"/>
    </reaction>
</comment>
<evidence type="ECO:0000256" key="3">
    <source>
        <dbReference type="ARBA" id="ARBA00012499"/>
    </source>
</evidence>
<keyword evidence="5" id="KW-0862">Zinc</keyword>
<dbReference type="EMBL" id="JACHMU010000001">
    <property type="protein sequence ID" value="MBB5741998.1"/>
    <property type="molecule type" value="Genomic_DNA"/>
</dbReference>
<comment type="similarity">
    <text evidence="2">Belongs to the MsrB Met sulfoxide reductase family.</text>
</comment>
<dbReference type="InterPro" id="IPR028427">
    <property type="entry name" value="Met_Sox_Rdtase_MsrB"/>
</dbReference>
<evidence type="ECO:0000313" key="10">
    <source>
        <dbReference type="Proteomes" id="UP000517712"/>
    </source>
</evidence>
<dbReference type="RefSeq" id="WP_144797757.1">
    <property type="nucleotide sequence ID" value="NZ_BAAAPG010000003.1"/>
</dbReference>
<dbReference type="NCBIfam" id="TIGR00357">
    <property type="entry name" value="peptide-methionine (R)-S-oxide reductase MsrB"/>
    <property type="match status" value="1"/>
</dbReference>
<evidence type="ECO:0000313" key="9">
    <source>
        <dbReference type="EMBL" id="MBB5741998.1"/>
    </source>
</evidence>
<evidence type="ECO:0000256" key="5">
    <source>
        <dbReference type="ARBA" id="ARBA00022833"/>
    </source>
</evidence>
<dbReference type="EC" id="1.8.4.12" evidence="3"/>
<evidence type="ECO:0000259" key="8">
    <source>
        <dbReference type="PROSITE" id="PS51790"/>
    </source>
</evidence>
<dbReference type="PANTHER" id="PTHR10173:SF52">
    <property type="entry name" value="METHIONINE-R-SULFOXIDE REDUCTASE B1"/>
    <property type="match status" value="1"/>
</dbReference>
<proteinExistence type="inferred from homology"/>
<dbReference type="GO" id="GO:0006979">
    <property type="term" value="P:response to oxidative stress"/>
    <property type="evidence" value="ECO:0007669"/>
    <property type="project" value="InterPro"/>
</dbReference>
<dbReference type="SUPFAM" id="SSF51316">
    <property type="entry name" value="Mss4-like"/>
    <property type="match status" value="1"/>
</dbReference>
<dbReference type="Proteomes" id="UP000517712">
    <property type="component" value="Unassembled WGS sequence"/>
</dbReference>
<dbReference type="AlphaFoldDB" id="A0A7W9CAF1"/>
<feature type="domain" description="MsrB" evidence="8">
    <location>
        <begin position="9"/>
        <end position="132"/>
    </location>
</feature>
<dbReference type="Gene3D" id="2.170.150.20">
    <property type="entry name" value="Peptide methionine sulfoxide reductase"/>
    <property type="match status" value="1"/>
</dbReference>
<evidence type="ECO:0000256" key="7">
    <source>
        <dbReference type="ARBA" id="ARBA00048488"/>
    </source>
</evidence>